<evidence type="ECO:0000313" key="2">
    <source>
        <dbReference type="Proteomes" id="UP000000653"/>
    </source>
</evidence>
<dbReference type="AlphaFoldDB" id="A0A0H2ZFT1"/>
<dbReference type="HOGENOM" id="CLU_2452238_0_0_6"/>
<sequence>MGFRPVSQRLRDINLQALGKFSCLALVLGLESVSHPAGPVQAPSFSQGTASPSFATPLGLDGPARARAEMWNVGLSGAVSVRDELRWVF</sequence>
<dbReference type="RefSeq" id="WP_003093256.1">
    <property type="nucleotide sequence ID" value="NC_008463.1"/>
</dbReference>
<accession>A0A0H2ZFT1</accession>
<dbReference type="BioCyc" id="PAER208963:G1G74-971-MONOMER"/>
<evidence type="ECO:0000313" key="1">
    <source>
        <dbReference type="EMBL" id="ABJ13306.1"/>
    </source>
</evidence>
<protein>
    <submittedName>
        <fullName evidence="1">Uncharacterized protein</fullName>
    </submittedName>
</protein>
<proteinExistence type="predicted"/>
<reference evidence="1 2" key="1">
    <citation type="journal article" date="2006" name="Genome Biol.">
        <title>Genomic analysis reveals that Pseudomonas aeruginosa virulence is combinatorial.</title>
        <authorList>
            <person name="Lee D.G."/>
            <person name="Urbach J.M."/>
            <person name="Wu G."/>
            <person name="Liberati N.T."/>
            <person name="Feinbaum R.L."/>
            <person name="Miyata S."/>
            <person name="Diggins L.T."/>
            <person name="He J."/>
            <person name="Saucier M."/>
            <person name="Deziel E."/>
            <person name="Friedman L."/>
            <person name="Li L."/>
            <person name="Grills G."/>
            <person name="Montgomery K."/>
            <person name="Kucherlapati R."/>
            <person name="Rahme L.G."/>
            <person name="Ausubel F.M."/>
        </authorList>
    </citation>
    <scope>NUCLEOTIDE SEQUENCE [LARGE SCALE GENOMIC DNA]</scope>
    <source>
        <strain evidence="1 2">UCBPP-PA14</strain>
    </source>
</reference>
<dbReference type="EMBL" id="CP000438">
    <property type="protein sequence ID" value="ABJ13306.1"/>
    <property type="molecule type" value="Genomic_DNA"/>
</dbReference>
<name>A0A0H2ZFT1_PSEAB</name>
<organism evidence="1 2">
    <name type="scientific">Pseudomonas aeruginosa (strain UCBPP-PA14)</name>
    <dbReference type="NCBI Taxonomy" id="208963"/>
    <lineage>
        <taxon>Bacteria</taxon>
        <taxon>Pseudomonadati</taxon>
        <taxon>Pseudomonadota</taxon>
        <taxon>Gammaproteobacteria</taxon>
        <taxon>Pseudomonadales</taxon>
        <taxon>Pseudomonadaceae</taxon>
        <taxon>Pseudomonas</taxon>
    </lineage>
</organism>
<dbReference type="Proteomes" id="UP000000653">
    <property type="component" value="Chromosome"/>
</dbReference>
<gene>
    <name evidence="1" type="ordered locus">PA14_11670</name>
</gene>
<dbReference type="KEGG" id="pau:PA14_11670"/>